<name>A0AAE0BPS2_9CHLO</name>
<reference evidence="1 2" key="1">
    <citation type="journal article" date="2015" name="Genome Biol. Evol.">
        <title>Comparative Genomics of a Bacterivorous Green Alga Reveals Evolutionary Causalities and Consequences of Phago-Mixotrophic Mode of Nutrition.</title>
        <authorList>
            <person name="Burns J.A."/>
            <person name="Paasch A."/>
            <person name="Narechania A."/>
            <person name="Kim E."/>
        </authorList>
    </citation>
    <scope>NUCLEOTIDE SEQUENCE [LARGE SCALE GENOMIC DNA]</scope>
    <source>
        <strain evidence="1 2">PLY_AMNH</strain>
    </source>
</reference>
<protein>
    <submittedName>
        <fullName evidence="1">Uncharacterized protein</fullName>
    </submittedName>
</protein>
<evidence type="ECO:0000313" key="1">
    <source>
        <dbReference type="EMBL" id="KAK3239898.1"/>
    </source>
</evidence>
<accession>A0AAE0BPS2</accession>
<gene>
    <name evidence="1" type="ORF">CYMTET_50207</name>
</gene>
<evidence type="ECO:0000313" key="2">
    <source>
        <dbReference type="Proteomes" id="UP001190700"/>
    </source>
</evidence>
<dbReference type="Proteomes" id="UP001190700">
    <property type="component" value="Unassembled WGS sequence"/>
</dbReference>
<dbReference type="AlphaFoldDB" id="A0AAE0BPS2"/>
<comment type="caution">
    <text evidence="1">The sequence shown here is derived from an EMBL/GenBank/DDBJ whole genome shotgun (WGS) entry which is preliminary data.</text>
</comment>
<dbReference type="EMBL" id="LGRX02033793">
    <property type="protein sequence ID" value="KAK3239898.1"/>
    <property type="molecule type" value="Genomic_DNA"/>
</dbReference>
<organism evidence="1 2">
    <name type="scientific">Cymbomonas tetramitiformis</name>
    <dbReference type="NCBI Taxonomy" id="36881"/>
    <lineage>
        <taxon>Eukaryota</taxon>
        <taxon>Viridiplantae</taxon>
        <taxon>Chlorophyta</taxon>
        <taxon>Pyramimonadophyceae</taxon>
        <taxon>Pyramimonadales</taxon>
        <taxon>Pyramimonadaceae</taxon>
        <taxon>Cymbomonas</taxon>
    </lineage>
</organism>
<sequence length="236" mass="27473">MTEFLKEMAKMSFVVTTLGLSDLLRQVKDLSLFQQTVNTLPWEVAEQEHHFHVVQMNTALTEQLHNCELTEEGFPLRFKHQAELMQKAYFIERFVHHEQIVWMGKCLDLRNLCMSPCALPDEYMHLRMLHTWAVEKGKNEAVVEGMGSTVDRHATAVRGLKQEKYAKESFIEYNGPESSEADGFLTAALNLHFKAKPWHFQHVDKRGRGKHLGMSDSVSHLRRRMSKLNFMADEQW</sequence>
<keyword evidence="2" id="KW-1185">Reference proteome</keyword>
<proteinExistence type="predicted"/>